<reference evidence="2" key="1">
    <citation type="submission" date="2022-11" db="EMBL/GenBank/DDBJ databases">
        <title>Lacinutrix neustonica HL-RS19T sp. nov., isolated from the surface microlayer sample of brackish Lake Shihwa.</title>
        <authorList>
            <person name="Choi J.Y."/>
            <person name="Hwang C.Y."/>
        </authorList>
    </citation>
    <scope>NUCLEOTIDE SEQUENCE</scope>
    <source>
        <strain evidence="2">HL-RS19</strain>
    </source>
</reference>
<organism evidence="2 3">
    <name type="scientific">Lacinutrix neustonica</name>
    <dbReference type="NCBI Taxonomy" id="2980107"/>
    <lineage>
        <taxon>Bacteria</taxon>
        <taxon>Pseudomonadati</taxon>
        <taxon>Bacteroidota</taxon>
        <taxon>Flavobacteriia</taxon>
        <taxon>Flavobacteriales</taxon>
        <taxon>Flavobacteriaceae</taxon>
        <taxon>Lacinutrix</taxon>
    </lineage>
</organism>
<proteinExistence type="predicted"/>
<gene>
    <name evidence="2" type="ORF">N7U66_12810</name>
</gene>
<feature type="domain" description="Alcohol dehydrogenase-like N-terminal" evidence="1">
    <location>
        <begin position="50"/>
        <end position="113"/>
    </location>
</feature>
<dbReference type="EMBL" id="CP113088">
    <property type="protein sequence ID" value="WAC01056.1"/>
    <property type="molecule type" value="Genomic_DNA"/>
</dbReference>
<dbReference type="Pfam" id="PF08240">
    <property type="entry name" value="ADH_N"/>
    <property type="match status" value="1"/>
</dbReference>
<dbReference type="InterPro" id="IPR013154">
    <property type="entry name" value="ADH-like_N"/>
</dbReference>
<dbReference type="SUPFAM" id="SSF50129">
    <property type="entry name" value="GroES-like"/>
    <property type="match status" value="1"/>
</dbReference>
<keyword evidence="3" id="KW-1185">Reference proteome</keyword>
<evidence type="ECO:0000313" key="2">
    <source>
        <dbReference type="EMBL" id="WAC01056.1"/>
    </source>
</evidence>
<protein>
    <submittedName>
        <fullName evidence="2">Alcohol dehydrogenase catalytic domain-containing protein</fullName>
    </submittedName>
</protein>
<evidence type="ECO:0000313" key="3">
    <source>
        <dbReference type="Proteomes" id="UP001164705"/>
    </source>
</evidence>
<dbReference type="KEGG" id="lnu:N7U66_12810"/>
<evidence type="ECO:0000259" key="1">
    <source>
        <dbReference type="Pfam" id="PF08240"/>
    </source>
</evidence>
<sequence length="137" mass="15376">MRVLAVLSPSLDKKIESKDKSYIPIDSLKIPLALIHVADEVFDTHDTNNKDLVLLKKKGFSLNYRDLGIIENAWKKLKDFDGDTYYPIGSDFCGEVVKIGENVKNLSVGDFVVQDGFYPYSVDGGKSEFQRITAVKN</sequence>
<dbReference type="Gene3D" id="3.90.180.10">
    <property type="entry name" value="Medium-chain alcohol dehydrogenases, catalytic domain"/>
    <property type="match status" value="1"/>
</dbReference>
<accession>A0A9E8SCI9</accession>
<dbReference type="RefSeq" id="WP_267675607.1">
    <property type="nucleotide sequence ID" value="NZ_CP113088.1"/>
</dbReference>
<dbReference type="Proteomes" id="UP001164705">
    <property type="component" value="Chromosome"/>
</dbReference>
<dbReference type="AlphaFoldDB" id="A0A9E8SCI9"/>
<dbReference type="InterPro" id="IPR011032">
    <property type="entry name" value="GroES-like_sf"/>
</dbReference>
<name>A0A9E8SCI9_9FLAO</name>